<dbReference type="OrthoDB" id="9805802at2"/>
<dbReference type="STRING" id="279360.MB14_07990"/>
<dbReference type="SUPFAM" id="SSF52540">
    <property type="entry name" value="P-loop containing nucleoside triphosphate hydrolases"/>
    <property type="match status" value="1"/>
</dbReference>
<keyword evidence="3" id="KW-1185">Reference proteome</keyword>
<evidence type="ECO:0000313" key="3">
    <source>
        <dbReference type="Proteomes" id="UP000075583"/>
    </source>
</evidence>
<dbReference type="Pfam" id="PF13304">
    <property type="entry name" value="AAA_21"/>
    <property type="match status" value="1"/>
</dbReference>
<dbReference type="AlphaFoldDB" id="A0A150WZS9"/>
<comment type="caution">
    <text evidence="2">The sequence shown here is derived from an EMBL/GenBank/DDBJ whole genome shotgun (WGS) entry which is preliminary data.</text>
</comment>
<dbReference type="Gene3D" id="3.40.50.300">
    <property type="entry name" value="P-loop containing nucleotide triphosphate hydrolases"/>
    <property type="match status" value="1"/>
</dbReference>
<evidence type="ECO:0000313" key="2">
    <source>
        <dbReference type="EMBL" id="KYG71989.1"/>
    </source>
</evidence>
<dbReference type="GO" id="GO:0016887">
    <property type="term" value="F:ATP hydrolysis activity"/>
    <property type="evidence" value="ECO:0007669"/>
    <property type="project" value="InterPro"/>
</dbReference>
<reference evidence="2" key="1">
    <citation type="submission" date="2016-01" db="EMBL/GenBank/DDBJ databases">
        <title>Genome sequencing of Roseivirga ehrenbergii KMM 6017.</title>
        <authorList>
            <person name="Selvaratnam C."/>
            <person name="Thevarajoo S."/>
            <person name="Goh K.M."/>
            <person name="Ee R."/>
            <person name="Chan K.-G."/>
            <person name="Chong C.S."/>
        </authorList>
    </citation>
    <scope>NUCLEOTIDE SEQUENCE [LARGE SCALE GENOMIC DNA]</scope>
    <source>
        <strain evidence="2">KMM 6017</strain>
    </source>
</reference>
<accession>A0A150WZS9</accession>
<dbReference type="PANTHER" id="PTHR43581:SF4">
    <property type="entry name" value="ATP_GTP PHOSPHATASE"/>
    <property type="match status" value="1"/>
</dbReference>
<dbReference type="Proteomes" id="UP000075583">
    <property type="component" value="Unassembled WGS sequence"/>
</dbReference>
<dbReference type="EMBL" id="LQZQ01000049">
    <property type="protein sequence ID" value="KYG71989.1"/>
    <property type="molecule type" value="Genomic_DNA"/>
</dbReference>
<feature type="domain" description="ATPase AAA-type core" evidence="1">
    <location>
        <begin position="33"/>
        <end position="271"/>
    </location>
</feature>
<dbReference type="InterPro" id="IPR003959">
    <property type="entry name" value="ATPase_AAA_core"/>
</dbReference>
<dbReference type="PANTHER" id="PTHR43581">
    <property type="entry name" value="ATP/GTP PHOSPHATASE"/>
    <property type="match status" value="1"/>
</dbReference>
<organism evidence="2 3">
    <name type="scientific">Roseivirga ehrenbergii (strain DSM 102268 / JCM 13514 / KCTC 12282 / NCIMB 14502 / KMM 6017)</name>
    <dbReference type="NCBI Taxonomy" id="279360"/>
    <lineage>
        <taxon>Bacteria</taxon>
        <taxon>Pseudomonadati</taxon>
        <taxon>Bacteroidota</taxon>
        <taxon>Cytophagia</taxon>
        <taxon>Cytophagales</taxon>
        <taxon>Roseivirgaceae</taxon>
        <taxon>Roseivirga</taxon>
    </lineage>
</organism>
<proteinExistence type="predicted"/>
<dbReference type="GO" id="GO:0005524">
    <property type="term" value="F:ATP binding"/>
    <property type="evidence" value="ECO:0007669"/>
    <property type="project" value="InterPro"/>
</dbReference>
<dbReference type="RefSeq" id="WP_062592841.1">
    <property type="nucleotide sequence ID" value="NZ_LQZQ01000049.1"/>
</dbReference>
<dbReference type="InterPro" id="IPR051396">
    <property type="entry name" value="Bact_Antivir_Def_Nuclease"/>
</dbReference>
<gene>
    <name evidence="2" type="ORF">MB14_07990</name>
</gene>
<evidence type="ECO:0000259" key="1">
    <source>
        <dbReference type="Pfam" id="PF13304"/>
    </source>
</evidence>
<protein>
    <recommendedName>
        <fullName evidence="1">ATPase AAA-type core domain-containing protein</fullName>
    </recommendedName>
</protein>
<dbReference type="InterPro" id="IPR027417">
    <property type="entry name" value="P-loop_NTPase"/>
</dbReference>
<name>A0A150WZS9_ROSEK</name>
<sequence>MQYKSIKISGFRGFERSQELEIATSNGQKGSGMTIIVGPNNSGKSTIYESFRAISQDKPPSFTEGKRNKKAGDKIFIELTQNEGHSIVLKTNDYAGSESIFNEKGIKKDDVNIHTLPSRRTFNPFFSKGDWNKSTYLKQATLPSIRGRELDAFNHRIFDIQKNQEKFNAVLERVINPLPKWYIDQNENGSFYIKFNYEDNYHNSDGAGEGLISIFTIVDTLYDSTPNDVIVIDEPELSLHPALQRKLCQLLLDYSADRQIIISTHSPFFIDWTSLLNGGKLARTSKKDGAININNLKQTTIESLRPLFSNLNNPHIFGLNANEVFFLDDNVILTEGQEDVIFLKRVIEILGLKVKGNFFGWGVGGATNLKTILTLMSDLGFEKVAAILDNNVSELKTSLSASFPTYFFQCIPTDDVRDKPARKGTIAISGLIDQGGKKIKTQHKPAIFKLFEELNEKLN</sequence>